<dbReference type="PRINTS" id="PR00081">
    <property type="entry name" value="GDHRDH"/>
</dbReference>
<dbReference type="EC" id="1.1.1.175" evidence="4"/>
<evidence type="ECO:0000256" key="5">
    <source>
        <dbReference type="ARBA" id="ARBA00069939"/>
    </source>
</evidence>
<dbReference type="Gene3D" id="3.40.50.720">
    <property type="entry name" value="NAD(P)-binding Rossmann-like Domain"/>
    <property type="match status" value="1"/>
</dbReference>
<gene>
    <name evidence="6" type="ORF">DJ021_12990</name>
</gene>
<evidence type="ECO:0000313" key="6">
    <source>
        <dbReference type="EMBL" id="RAK60660.1"/>
    </source>
</evidence>
<dbReference type="PANTHER" id="PTHR43477:SF4">
    <property type="entry name" value="DEHYDROGENASE_REDUCTASE SDR FAMILY MEMBER 6"/>
    <property type="match status" value="1"/>
</dbReference>
<comment type="similarity">
    <text evidence="1">Belongs to the short-chain dehydrogenases/reductases (SDR) family.</text>
</comment>
<dbReference type="PRINTS" id="PR00080">
    <property type="entry name" value="SDRFAMILY"/>
</dbReference>
<dbReference type="AlphaFoldDB" id="A0A328AZV8"/>
<dbReference type="OrthoDB" id="7170719at2"/>
<evidence type="ECO:0000256" key="3">
    <source>
        <dbReference type="ARBA" id="ARBA00023027"/>
    </source>
</evidence>
<evidence type="ECO:0000256" key="4">
    <source>
        <dbReference type="ARBA" id="ARBA00066641"/>
    </source>
</evidence>
<keyword evidence="2" id="KW-0560">Oxidoreductase</keyword>
<dbReference type="Proteomes" id="UP000249842">
    <property type="component" value="Unassembled WGS sequence"/>
</dbReference>
<comment type="caution">
    <text evidence="6">The sequence shown here is derived from an EMBL/GenBank/DDBJ whole genome shotgun (WGS) entry which is preliminary data.</text>
</comment>
<keyword evidence="3" id="KW-0520">NAD</keyword>
<keyword evidence="7" id="KW-1185">Reference proteome</keyword>
<dbReference type="InterPro" id="IPR002347">
    <property type="entry name" value="SDR_fam"/>
</dbReference>
<dbReference type="SUPFAM" id="SSF51735">
    <property type="entry name" value="NAD(P)-binding Rossmann-fold domains"/>
    <property type="match status" value="1"/>
</dbReference>
<dbReference type="EMBL" id="QFYP01000001">
    <property type="protein sequence ID" value="RAK60660.1"/>
    <property type="molecule type" value="Genomic_DNA"/>
</dbReference>
<dbReference type="InterPro" id="IPR051122">
    <property type="entry name" value="SDR_DHRS6-like"/>
</dbReference>
<dbReference type="PROSITE" id="PS00061">
    <property type="entry name" value="ADH_SHORT"/>
    <property type="match status" value="1"/>
</dbReference>
<dbReference type="FunFam" id="3.40.50.720:FF:000084">
    <property type="entry name" value="Short-chain dehydrogenase reductase"/>
    <property type="match status" value="1"/>
</dbReference>
<accession>A0A328AZV8</accession>
<evidence type="ECO:0000313" key="7">
    <source>
        <dbReference type="Proteomes" id="UP000249842"/>
    </source>
</evidence>
<dbReference type="InterPro" id="IPR036291">
    <property type="entry name" value="NAD(P)-bd_dom_sf"/>
</dbReference>
<proteinExistence type="inferred from homology"/>
<reference evidence="7" key="1">
    <citation type="submission" date="2018-05" db="EMBL/GenBank/DDBJ databases">
        <authorList>
            <person name="Li X."/>
        </authorList>
    </citation>
    <scope>NUCLEOTIDE SEQUENCE [LARGE SCALE GENOMIC DNA]</scope>
    <source>
        <strain evidence="7">HKS-05</strain>
    </source>
</reference>
<dbReference type="GO" id="GO:0047838">
    <property type="term" value="F:D-xylose 1-dehydrogenase (NAD+) activity"/>
    <property type="evidence" value="ECO:0007669"/>
    <property type="project" value="UniProtKB-EC"/>
</dbReference>
<dbReference type="Pfam" id="PF13561">
    <property type="entry name" value="adh_short_C2"/>
    <property type="match status" value="1"/>
</dbReference>
<evidence type="ECO:0000256" key="1">
    <source>
        <dbReference type="ARBA" id="ARBA00006484"/>
    </source>
</evidence>
<name>A0A328AZV8_9CAUL</name>
<organism evidence="6 7">
    <name type="scientific">Phenylobacterium hankyongense</name>
    <dbReference type="NCBI Taxonomy" id="1813876"/>
    <lineage>
        <taxon>Bacteria</taxon>
        <taxon>Pseudomonadati</taxon>
        <taxon>Pseudomonadota</taxon>
        <taxon>Alphaproteobacteria</taxon>
        <taxon>Caulobacterales</taxon>
        <taxon>Caulobacteraceae</taxon>
        <taxon>Phenylobacterium</taxon>
    </lineage>
</organism>
<dbReference type="PANTHER" id="PTHR43477">
    <property type="entry name" value="DIHYDROANTICAPSIN 7-DEHYDROGENASE"/>
    <property type="match status" value="1"/>
</dbReference>
<sequence length="246" mass="25378">MSNRLNGKTCVVTAAGQGIGRAIAEAFVREGATVVAVDLKQELLDAWAPAAGVAARAVDATDAAGIAALAAEFPETSVLVNSVGMVGVNTILDCAPADLELAFRVNVVTMSHSIRAFLPRMLERRAGSIVNVASVVSSIKAAPDRFSYGTTKAAVIGLTKSVARDFIASGVRCNSISPGTVESPSLQDRMAAQGDFDKARAGFIARQPMGRLGTPQEIAEIAVLLASDEAGFMTGENIVIDGGMSL</sequence>
<evidence type="ECO:0000256" key="2">
    <source>
        <dbReference type="ARBA" id="ARBA00023002"/>
    </source>
</evidence>
<dbReference type="InterPro" id="IPR020904">
    <property type="entry name" value="Sc_DH/Rdtase_CS"/>
</dbReference>
<protein>
    <recommendedName>
        <fullName evidence="5">D-xylose 1-dehydrogenase</fullName>
        <ecNumber evidence="4">1.1.1.175</ecNumber>
    </recommendedName>
</protein>
<dbReference type="RefSeq" id="WP_111457952.1">
    <property type="nucleotide sequence ID" value="NZ_QFYP01000001.1"/>
</dbReference>